<evidence type="ECO:0000256" key="10">
    <source>
        <dbReference type="SAM" id="Phobius"/>
    </source>
</evidence>
<dbReference type="Proteomes" id="UP000314986">
    <property type="component" value="Unassembled WGS sequence"/>
</dbReference>
<dbReference type="PANTHER" id="PTHR46272:SF6">
    <property type="entry name" value="G-PROTEIN COUPLED RECEPTOR 139-RELATED"/>
    <property type="match status" value="1"/>
</dbReference>
<keyword evidence="8" id="KW-0807">Transducer</keyword>
<keyword evidence="5" id="KW-0297">G-protein coupled receptor</keyword>
<dbReference type="InterPro" id="IPR017452">
    <property type="entry name" value="GPCR_Rhodpsn_7TM"/>
</dbReference>
<reference evidence="13" key="1">
    <citation type="journal article" date="2006" name="Science">
        <title>Ancient noncoding elements conserved in the human genome.</title>
        <authorList>
            <person name="Venkatesh B."/>
            <person name="Kirkness E.F."/>
            <person name="Loh Y.H."/>
            <person name="Halpern A.L."/>
            <person name="Lee A.P."/>
            <person name="Johnson J."/>
            <person name="Dandona N."/>
            <person name="Viswanathan L.D."/>
            <person name="Tay A."/>
            <person name="Venter J.C."/>
            <person name="Strausberg R.L."/>
            <person name="Brenner S."/>
        </authorList>
    </citation>
    <scope>NUCLEOTIDE SEQUENCE [LARGE SCALE GENOMIC DNA]</scope>
</reference>
<evidence type="ECO:0000256" key="8">
    <source>
        <dbReference type="ARBA" id="ARBA00023224"/>
    </source>
</evidence>
<comment type="subcellular location">
    <subcellularLocation>
        <location evidence="1">Cell membrane</location>
        <topology evidence="1">Multi-pass membrane protein</topology>
    </subcellularLocation>
</comment>
<feature type="compositionally biased region" description="Low complexity" evidence="9">
    <location>
        <begin position="363"/>
        <end position="372"/>
    </location>
</feature>
<dbReference type="PANTHER" id="PTHR46272">
    <property type="entry name" value="G_PROTEIN_RECEP_F1_2 DOMAIN-CONTAINING PROTEIN"/>
    <property type="match status" value="1"/>
</dbReference>
<feature type="transmembrane region" description="Helical" evidence="10">
    <location>
        <begin position="87"/>
        <end position="109"/>
    </location>
</feature>
<feature type="transmembrane region" description="Helical" evidence="10">
    <location>
        <begin position="238"/>
        <end position="262"/>
    </location>
</feature>
<dbReference type="PRINTS" id="PR00237">
    <property type="entry name" value="GPCRRHODOPSN"/>
</dbReference>
<feature type="transmembrane region" description="Helical" evidence="10">
    <location>
        <begin position="48"/>
        <end position="67"/>
    </location>
</feature>
<dbReference type="SUPFAM" id="SSF81321">
    <property type="entry name" value="Family A G protein-coupled receptor-like"/>
    <property type="match status" value="1"/>
</dbReference>
<feature type="domain" description="G-protein coupled receptors family 1 profile" evidence="11">
    <location>
        <begin position="27"/>
        <end position="303"/>
    </location>
</feature>
<proteinExistence type="predicted"/>
<feature type="transmembrane region" description="Helical" evidence="10">
    <location>
        <begin position="282"/>
        <end position="304"/>
    </location>
</feature>
<keyword evidence="13" id="KW-1185">Reference proteome</keyword>
<reference evidence="12" key="4">
    <citation type="submission" date="2025-08" db="UniProtKB">
        <authorList>
            <consortium name="Ensembl"/>
        </authorList>
    </citation>
    <scope>IDENTIFICATION</scope>
</reference>
<dbReference type="InterPro" id="IPR000276">
    <property type="entry name" value="GPCR_Rhodpsn"/>
</dbReference>
<evidence type="ECO:0000256" key="7">
    <source>
        <dbReference type="ARBA" id="ARBA00023170"/>
    </source>
</evidence>
<evidence type="ECO:0000259" key="11">
    <source>
        <dbReference type="PROSITE" id="PS50262"/>
    </source>
</evidence>
<dbReference type="InterPro" id="IPR052477">
    <property type="entry name" value="Orphan_GPCR1"/>
</dbReference>
<dbReference type="GO" id="GO:0005886">
    <property type="term" value="C:plasma membrane"/>
    <property type="evidence" value="ECO:0007669"/>
    <property type="project" value="UniProtKB-SubCell"/>
</dbReference>
<evidence type="ECO:0000313" key="12">
    <source>
        <dbReference type="Ensembl" id="ENSCMIP00000039897.1"/>
    </source>
</evidence>
<organism evidence="12 13">
    <name type="scientific">Callorhinchus milii</name>
    <name type="common">Ghost shark</name>
    <dbReference type="NCBI Taxonomy" id="7868"/>
    <lineage>
        <taxon>Eukaryota</taxon>
        <taxon>Metazoa</taxon>
        <taxon>Chordata</taxon>
        <taxon>Craniata</taxon>
        <taxon>Vertebrata</taxon>
        <taxon>Chondrichthyes</taxon>
        <taxon>Holocephali</taxon>
        <taxon>Chimaeriformes</taxon>
        <taxon>Callorhinchidae</taxon>
        <taxon>Callorhinchus</taxon>
    </lineage>
</organism>
<reference evidence="13" key="3">
    <citation type="journal article" date="2014" name="Nature">
        <title>Elephant shark genome provides unique insights into gnathostome evolution.</title>
        <authorList>
            <consortium name="International Elephant Shark Genome Sequencing Consortium"/>
            <person name="Venkatesh B."/>
            <person name="Lee A.P."/>
            <person name="Ravi V."/>
            <person name="Maurya A.K."/>
            <person name="Lian M.M."/>
            <person name="Swann J.B."/>
            <person name="Ohta Y."/>
            <person name="Flajnik M.F."/>
            <person name="Sutoh Y."/>
            <person name="Kasahara M."/>
            <person name="Hoon S."/>
            <person name="Gangu V."/>
            <person name="Roy S.W."/>
            <person name="Irimia M."/>
            <person name="Korzh V."/>
            <person name="Kondrychyn I."/>
            <person name="Lim Z.W."/>
            <person name="Tay B.H."/>
            <person name="Tohari S."/>
            <person name="Kong K.W."/>
            <person name="Ho S."/>
            <person name="Lorente-Galdos B."/>
            <person name="Quilez J."/>
            <person name="Marques-Bonet T."/>
            <person name="Raney B.J."/>
            <person name="Ingham P.W."/>
            <person name="Tay A."/>
            <person name="Hillier L.W."/>
            <person name="Minx P."/>
            <person name="Boehm T."/>
            <person name="Wilson R.K."/>
            <person name="Brenner S."/>
            <person name="Warren W.C."/>
        </authorList>
    </citation>
    <scope>NUCLEOTIDE SEQUENCE [LARGE SCALE GENOMIC DNA]</scope>
</reference>
<evidence type="ECO:0000256" key="1">
    <source>
        <dbReference type="ARBA" id="ARBA00004651"/>
    </source>
</evidence>
<evidence type="ECO:0000256" key="5">
    <source>
        <dbReference type="ARBA" id="ARBA00023040"/>
    </source>
</evidence>
<feature type="compositionally biased region" description="Low complexity" evidence="9">
    <location>
        <begin position="389"/>
        <end position="400"/>
    </location>
</feature>
<evidence type="ECO:0000256" key="3">
    <source>
        <dbReference type="ARBA" id="ARBA00022692"/>
    </source>
</evidence>
<dbReference type="PROSITE" id="PS50262">
    <property type="entry name" value="G_PROTEIN_RECEP_F1_2"/>
    <property type="match status" value="1"/>
</dbReference>
<keyword evidence="2" id="KW-1003">Cell membrane</keyword>
<dbReference type="Pfam" id="PF00001">
    <property type="entry name" value="7tm_1"/>
    <property type="match status" value="1"/>
</dbReference>
<dbReference type="AlphaFoldDB" id="A0A4W3JCC7"/>
<accession>A0A4W3JCC7</accession>
<feature type="region of interest" description="Disordered" evidence="9">
    <location>
        <begin position="351"/>
        <end position="400"/>
    </location>
</feature>
<evidence type="ECO:0000256" key="6">
    <source>
        <dbReference type="ARBA" id="ARBA00023136"/>
    </source>
</evidence>
<reference evidence="13" key="2">
    <citation type="journal article" date="2007" name="PLoS Biol.">
        <title>Survey sequencing and comparative analysis of the elephant shark (Callorhinchus milii) genome.</title>
        <authorList>
            <person name="Venkatesh B."/>
            <person name="Kirkness E.F."/>
            <person name="Loh Y.H."/>
            <person name="Halpern A.L."/>
            <person name="Lee A.P."/>
            <person name="Johnson J."/>
            <person name="Dandona N."/>
            <person name="Viswanathan L.D."/>
            <person name="Tay A."/>
            <person name="Venter J.C."/>
            <person name="Strausberg R.L."/>
            <person name="Brenner S."/>
        </authorList>
    </citation>
    <scope>NUCLEOTIDE SEQUENCE [LARGE SCALE GENOMIC DNA]</scope>
</reference>
<sequence>PTGKTPVCQIHYEESDYYFAILIFFTVNLLAILILVRGNCGLSKGVTLYLVCVAAADLMVIVTDVIFNRINNFYFPISFLFYTPVCSIRVVLVALATKCSVWFTVAFTFDRFVAICHQKMKTKHCSVKTAIYIIITLTVINCAQSVPWYFVCSPLVIINNFPFYCTGKPSYYSLPIWRVFTWFNRVFTPLAVFLLISLFNALTIRHILLASRIRRRIRINKNWNKQNDPEIEKRRKSIILLFGISASFIFLWMSNIIYTLKWSIINYNYEAKINSSRHYSKYYLTALLMFFPSTSFLTLPLIYLPSASDLSASATNCFVIMPTTCCSAFPNVQFTRCASCRNLQLMSSPARGSITPSFPPSPGSTLSPSLRRSNSKSLHSCPTQPSPHSPSSHSIAPSYL</sequence>
<keyword evidence="4 10" id="KW-1133">Transmembrane helix</keyword>
<reference evidence="12" key="5">
    <citation type="submission" date="2025-09" db="UniProtKB">
        <authorList>
            <consortium name="Ensembl"/>
        </authorList>
    </citation>
    <scope>IDENTIFICATION</scope>
</reference>
<evidence type="ECO:0000256" key="9">
    <source>
        <dbReference type="SAM" id="MobiDB-lite"/>
    </source>
</evidence>
<evidence type="ECO:0000256" key="2">
    <source>
        <dbReference type="ARBA" id="ARBA00022475"/>
    </source>
</evidence>
<dbReference type="Gene3D" id="1.20.1070.10">
    <property type="entry name" value="Rhodopsin 7-helix transmembrane proteins"/>
    <property type="match status" value="1"/>
</dbReference>
<evidence type="ECO:0000313" key="13">
    <source>
        <dbReference type="Proteomes" id="UP000314986"/>
    </source>
</evidence>
<feature type="transmembrane region" description="Helical" evidence="10">
    <location>
        <begin position="130"/>
        <end position="151"/>
    </location>
</feature>
<keyword evidence="6 10" id="KW-0472">Membrane</keyword>
<dbReference type="GeneTree" id="ENSGT00970000196759"/>
<dbReference type="Ensembl" id="ENSCMIT00000040468.1">
    <property type="protein sequence ID" value="ENSCMIP00000039897.1"/>
    <property type="gene ID" value="ENSCMIG00000016681.1"/>
</dbReference>
<keyword evidence="3 10" id="KW-0812">Transmembrane</keyword>
<feature type="transmembrane region" description="Helical" evidence="10">
    <location>
        <begin position="17"/>
        <end position="36"/>
    </location>
</feature>
<protein>
    <recommendedName>
        <fullName evidence="11">G-protein coupled receptors family 1 profile domain-containing protein</fullName>
    </recommendedName>
</protein>
<name>A0A4W3JCC7_CALMI</name>
<dbReference type="GO" id="GO:0004930">
    <property type="term" value="F:G protein-coupled receptor activity"/>
    <property type="evidence" value="ECO:0007669"/>
    <property type="project" value="UniProtKB-KW"/>
</dbReference>
<keyword evidence="7" id="KW-0675">Receptor</keyword>
<evidence type="ECO:0000256" key="4">
    <source>
        <dbReference type="ARBA" id="ARBA00022989"/>
    </source>
</evidence>
<feature type="transmembrane region" description="Helical" evidence="10">
    <location>
        <begin position="186"/>
        <end position="208"/>
    </location>
</feature>